<dbReference type="Pfam" id="PF20172">
    <property type="entry name" value="DUF6538"/>
    <property type="match status" value="1"/>
</dbReference>
<dbReference type="InterPro" id="IPR013762">
    <property type="entry name" value="Integrase-like_cat_sf"/>
</dbReference>
<reference evidence="3 4" key="1">
    <citation type="submission" date="2020-05" db="EMBL/GenBank/DDBJ databases">
        <title>Parvularcula mediterraneae sp. nov., isolated from polypropylene straw from shallow seawater of the seashore of Laganas in Zakynthos island, Greece.</title>
        <authorList>
            <person name="Szabo I."/>
            <person name="Al-Omari J."/>
            <person name="Rado J."/>
            <person name="Szerdahelyi G.S."/>
        </authorList>
    </citation>
    <scope>NUCLEOTIDE SEQUENCE [LARGE SCALE GENOMIC DNA]</scope>
    <source>
        <strain evidence="3 4">ZS-1/3</strain>
    </source>
</reference>
<dbReference type="InterPro" id="IPR046668">
    <property type="entry name" value="DUF6538"/>
</dbReference>
<accession>A0A7Y3RJB2</accession>
<dbReference type="GO" id="GO:0006310">
    <property type="term" value="P:DNA recombination"/>
    <property type="evidence" value="ECO:0007669"/>
    <property type="project" value="UniProtKB-KW"/>
</dbReference>
<evidence type="ECO:0000313" key="3">
    <source>
        <dbReference type="EMBL" id="NNU15108.1"/>
    </source>
</evidence>
<name>A0A7Y3RJB2_9PROT</name>
<dbReference type="GO" id="GO:0015074">
    <property type="term" value="P:DNA integration"/>
    <property type="evidence" value="ECO:0007669"/>
    <property type="project" value="InterPro"/>
</dbReference>
<evidence type="ECO:0000313" key="4">
    <source>
        <dbReference type="Proteomes" id="UP000536835"/>
    </source>
</evidence>
<feature type="domain" description="DUF6538" evidence="2">
    <location>
        <begin position="10"/>
        <end position="71"/>
    </location>
</feature>
<dbReference type="EMBL" id="JABFCX010000002">
    <property type="protein sequence ID" value="NNU15108.1"/>
    <property type="molecule type" value="Genomic_DNA"/>
</dbReference>
<evidence type="ECO:0000259" key="2">
    <source>
        <dbReference type="Pfam" id="PF20172"/>
    </source>
</evidence>
<protein>
    <recommendedName>
        <fullName evidence="2">DUF6538 domain-containing protein</fullName>
    </recommendedName>
</protein>
<evidence type="ECO:0000256" key="1">
    <source>
        <dbReference type="ARBA" id="ARBA00023172"/>
    </source>
</evidence>
<comment type="caution">
    <text evidence="3">The sequence shown here is derived from an EMBL/GenBank/DDBJ whole genome shotgun (WGS) entry which is preliminary data.</text>
</comment>
<keyword evidence="4" id="KW-1185">Reference proteome</keyword>
<keyword evidence="1" id="KW-0233">DNA recombination</keyword>
<proteinExistence type="predicted"/>
<dbReference type="GO" id="GO:0003677">
    <property type="term" value="F:DNA binding"/>
    <property type="evidence" value="ECO:0007669"/>
    <property type="project" value="InterPro"/>
</dbReference>
<gene>
    <name evidence="3" type="ORF">HK107_02060</name>
</gene>
<dbReference type="Proteomes" id="UP000536835">
    <property type="component" value="Unassembled WGS sequence"/>
</dbReference>
<dbReference type="RefSeq" id="WP_173196314.1">
    <property type="nucleotide sequence ID" value="NZ_JABFCX010000002.1"/>
</dbReference>
<dbReference type="SUPFAM" id="SSF56349">
    <property type="entry name" value="DNA breaking-rejoining enzymes"/>
    <property type="match status" value="1"/>
</dbReference>
<organism evidence="3 4">
    <name type="scientific">Parvularcula mediterranea</name>
    <dbReference type="NCBI Taxonomy" id="2732508"/>
    <lineage>
        <taxon>Bacteria</taxon>
        <taxon>Pseudomonadati</taxon>
        <taxon>Pseudomonadota</taxon>
        <taxon>Alphaproteobacteria</taxon>
        <taxon>Parvularculales</taxon>
        <taxon>Parvularculaceae</taxon>
        <taxon>Parvularcula</taxon>
    </lineage>
</organism>
<sequence>MPKMKLRNNYLERRSDTRFWQFKRRIPEDLQERLGKTLERQSLKTANVDEARKMRDTLVRQQDQRWASLRRQQALLGERAALPTDDAAIIEKGNEERLDPDYQPVFDEITDALDALVGAELEADPRLSQEEAFDWVTENTKAGVDLYRELRLWRGELTWIEIGENHLKAHPKPPGTAQEYRRAYKKASAALPPPGSLSDDPQAKVRVQRWTNALGTDEGLAEATIKKMVGALRMALKTHGTEPTFLTGLSIPTVKQRTERQPWSDAEISLLMSNCEYDWLRRAIIIAAHTGARQEAVAELQYLPAEDWIRFPKMKRETENRLIACPDRIRETVRQWVANPRTKSSISNRFTELKQSLGFTDNNVKVFHGFRRTALSRLTNKHGVELMHAKLIAGHKIGDEILRAYYSDYSPENLRDYANRLEYPTLEAWYD</sequence>
<dbReference type="AlphaFoldDB" id="A0A7Y3RJB2"/>
<dbReference type="InterPro" id="IPR011010">
    <property type="entry name" value="DNA_brk_join_enz"/>
</dbReference>
<dbReference type="Gene3D" id="1.10.443.10">
    <property type="entry name" value="Intergrase catalytic core"/>
    <property type="match status" value="1"/>
</dbReference>